<name>A0A0E9NKN4_SAICN</name>
<dbReference type="EMBL" id="BACD03000027">
    <property type="protein sequence ID" value="GAO49965.1"/>
    <property type="molecule type" value="Genomic_DNA"/>
</dbReference>
<dbReference type="STRING" id="698492.A0A0E9NKN4"/>
<dbReference type="InterPro" id="IPR029063">
    <property type="entry name" value="SAM-dependent_MTases_sf"/>
</dbReference>
<protein>
    <recommendedName>
        <fullName evidence="3">Methyltransferase domain-containing protein</fullName>
    </recommendedName>
</protein>
<gene>
    <name evidence="1" type="ORF">G7K_4100-t1</name>
</gene>
<dbReference type="PANTHER" id="PTHR43591:SF110">
    <property type="entry name" value="RHODANESE DOMAIN-CONTAINING PROTEIN"/>
    <property type="match status" value="1"/>
</dbReference>
<comment type="caution">
    <text evidence="1">The sequence shown here is derived from an EMBL/GenBank/DDBJ whole genome shotgun (WGS) entry which is preliminary data.</text>
</comment>
<dbReference type="SUPFAM" id="SSF53335">
    <property type="entry name" value="S-adenosyl-L-methionine-dependent methyltransferases"/>
    <property type="match status" value="1"/>
</dbReference>
<dbReference type="PANTHER" id="PTHR43591">
    <property type="entry name" value="METHYLTRANSFERASE"/>
    <property type="match status" value="1"/>
</dbReference>
<evidence type="ECO:0000313" key="2">
    <source>
        <dbReference type="Proteomes" id="UP000033140"/>
    </source>
</evidence>
<evidence type="ECO:0008006" key="3">
    <source>
        <dbReference type="Google" id="ProtNLM"/>
    </source>
</evidence>
<proteinExistence type="predicted"/>
<evidence type="ECO:0000313" key="1">
    <source>
        <dbReference type="EMBL" id="GAO49965.1"/>
    </source>
</evidence>
<reference evidence="1 2" key="1">
    <citation type="journal article" date="2011" name="J. Gen. Appl. Microbiol.">
        <title>Draft genome sequencing of the enigmatic yeast Saitoella complicata.</title>
        <authorList>
            <person name="Nishida H."/>
            <person name="Hamamoto M."/>
            <person name="Sugiyama J."/>
        </authorList>
    </citation>
    <scope>NUCLEOTIDE SEQUENCE [LARGE SCALE GENOMIC DNA]</scope>
    <source>
        <strain evidence="1 2">NRRL Y-17804</strain>
    </source>
</reference>
<dbReference type="Gene3D" id="3.40.50.150">
    <property type="entry name" value="Vaccinia Virus protein VP39"/>
    <property type="match status" value="1"/>
</dbReference>
<dbReference type="AlphaFoldDB" id="A0A0E9NKN4"/>
<accession>A0A0E9NKN4</accession>
<dbReference type="CDD" id="cd02440">
    <property type="entry name" value="AdoMet_MTases"/>
    <property type="match status" value="1"/>
</dbReference>
<dbReference type="Proteomes" id="UP000033140">
    <property type="component" value="Unassembled WGS sequence"/>
</dbReference>
<keyword evidence="2" id="KW-1185">Reference proteome</keyword>
<sequence>MSLHGPRIAPKSHLFRIPCQSLNPSFALPETTLTTTMTETKNHAAHAPCRNENNTPGYALPRDLAETSRLNKQHFLILRYQDTPLEPHIPLGQANSILDVGTGTGIWLEELAKEVSADTQLDGIDPSSKQFPKHTAPNIHLSEAPALPTKELPAFLRKQYEIVHLRLLTCGLTEQDYPGVLDNIFDILTPGGWMQWVELIVTGKGSGNESFNKWARLTNAAPRVLGRSIDSAQKIPDVLHSSSFENVKVRRFNFHFGTSLEKDQVALEEFAENVATVTTPLLVALAESGTTDEIKTTDEVDDLVHAAYEEMVAGRASLDAYFLVMTAQKLTDPFLKSCRTGSPYSAALTKGLLNAEAELCRLREQRILNDGLCRWWEARVNRLPGPRINPHPKRKNDRSRDYVPLFRPDFGDKRVLNMDQNRSSALDADDEENGMEMSVTLDVDVEVLKKELIVGESALVELN</sequence>
<organism evidence="1 2">
    <name type="scientific">Saitoella complicata (strain BCRC 22490 / CBS 7301 / JCM 7358 / NBRC 10748 / NRRL Y-17804)</name>
    <dbReference type="NCBI Taxonomy" id="698492"/>
    <lineage>
        <taxon>Eukaryota</taxon>
        <taxon>Fungi</taxon>
        <taxon>Dikarya</taxon>
        <taxon>Ascomycota</taxon>
        <taxon>Taphrinomycotina</taxon>
        <taxon>Taphrinomycotina incertae sedis</taxon>
        <taxon>Saitoella</taxon>
    </lineage>
</organism>
<reference evidence="1 2" key="3">
    <citation type="journal article" date="2015" name="Genome Announc.">
        <title>Draft Genome Sequence of the Archiascomycetous Yeast Saitoella complicata.</title>
        <authorList>
            <person name="Yamauchi K."/>
            <person name="Kondo S."/>
            <person name="Hamamoto M."/>
            <person name="Takahashi Y."/>
            <person name="Ogura Y."/>
            <person name="Hayashi T."/>
            <person name="Nishida H."/>
        </authorList>
    </citation>
    <scope>NUCLEOTIDE SEQUENCE [LARGE SCALE GENOMIC DNA]</scope>
    <source>
        <strain evidence="1 2">NRRL Y-17804</strain>
    </source>
</reference>
<dbReference type="Pfam" id="PF13489">
    <property type="entry name" value="Methyltransf_23"/>
    <property type="match status" value="1"/>
</dbReference>
<reference evidence="1 2" key="2">
    <citation type="journal article" date="2014" name="J. Gen. Appl. Microbiol.">
        <title>The early diverging ascomycetous budding yeast Saitoella complicata has three histone deacetylases belonging to the Clr6, Hos2, and Rpd3 lineages.</title>
        <authorList>
            <person name="Nishida H."/>
            <person name="Matsumoto T."/>
            <person name="Kondo S."/>
            <person name="Hamamoto M."/>
            <person name="Yoshikawa H."/>
        </authorList>
    </citation>
    <scope>NUCLEOTIDE SEQUENCE [LARGE SCALE GENOMIC DNA]</scope>
    <source>
        <strain evidence="1 2">NRRL Y-17804</strain>
    </source>
</reference>